<dbReference type="Proteomes" id="UP000093000">
    <property type="component" value="Unassembled WGS sequence"/>
</dbReference>
<accession>A0A1C7MUC9</accession>
<sequence>MANKKPQDDGSQSPINYLALQLMPLNSLYSKMEDAEKWTAFHTYKLPHMGTALQTELKAAIHL</sequence>
<dbReference type="AlphaFoldDB" id="A0A1C7MUC9"/>
<evidence type="ECO:0000313" key="2">
    <source>
        <dbReference type="Proteomes" id="UP000093000"/>
    </source>
</evidence>
<reference evidence="1 2" key="1">
    <citation type="submission" date="2016-03" db="EMBL/GenBank/DDBJ databases">
        <title>Choanephora cucurbitarum.</title>
        <authorList>
            <person name="Min B."/>
            <person name="Park H."/>
            <person name="Park J.-H."/>
            <person name="Shin H.-D."/>
            <person name="Choi I.-G."/>
        </authorList>
    </citation>
    <scope>NUCLEOTIDE SEQUENCE [LARGE SCALE GENOMIC DNA]</scope>
    <source>
        <strain evidence="1 2">KUS-F28377</strain>
    </source>
</reference>
<gene>
    <name evidence="1" type="ORF">A0J61_11519</name>
</gene>
<organism evidence="1 2">
    <name type="scientific">Choanephora cucurbitarum</name>
    <dbReference type="NCBI Taxonomy" id="101091"/>
    <lineage>
        <taxon>Eukaryota</taxon>
        <taxon>Fungi</taxon>
        <taxon>Fungi incertae sedis</taxon>
        <taxon>Mucoromycota</taxon>
        <taxon>Mucoromycotina</taxon>
        <taxon>Mucoromycetes</taxon>
        <taxon>Mucorales</taxon>
        <taxon>Mucorineae</taxon>
        <taxon>Choanephoraceae</taxon>
        <taxon>Choanephoroideae</taxon>
        <taxon>Choanephora</taxon>
    </lineage>
</organism>
<keyword evidence="2" id="KW-1185">Reference proteome</keyword>
<name>A0A1C7MUC9_9FUNG</name>
<comment type="caution">
    <text evidence="1">The sequence shown here is derived from an EMBL/GenBank/DDBJ whole genome shotgun (WGS) entry which is preliminary data.</text>
</comment>
<dbReference type="EMBL" id="LUGH01002141">
    <property type="protein sequence ID" value="OBZ80433.1"/>
    <property type="molecule type" value="Genomic_DNA"/>
</dbReference>
<dbReference type="InParanoid" id="A0A1C7MUC9"/>
<proteinExistence type="predicted"/>
<evidence type="ECO:0000313" key="1">
    <source>
        <dbReference type="EMBL" id="OBZ80433.1"/>
    </source>
</evidence>
<protein>
    <submittedName>
        <fullName evidence="1">Uncharacterized protein</fullName>
    </submittedName>
</protein>